<feature type="region of interest" description="Disordered" evidence="2">
    <location>
        <begin position="91"/>
        <end position="173"/>
    </location>
</feature>
<evidence type="ECO:0000313" key="3">
    <source>
        <dbReference type="EMBL" id="GJT45702.1"/>
    </source>
</evidence>
<organism evidence="3 4">
    <name type="scientific">Tanacetum coccineum</name>
    <dbReference type="NCBI Taxonomy" id="301880"/>
    <lineage>
        <taxon>Eukaryota</taxon>
        <taxon>Viridiplantae</taxon>
        <taxon>Streptophyta</taxon>
        <taxon>Embryophyta</taxon>
        <taxon>Tracheophyta</taxon>
        <taxon>Spermatophyta</taxon>
        <taxon>Magnoliopsida</taxon>
        <taxon>eudicotyledons</taxon>
        <taxon>Gunneridae</taxon>
        <taxon>Pentapetalae</taxon>
        <taxon>asterids</taxon>
        <taxon>campanulids</taxon>
        <taxon>Asterales</taxon>
        <taxon>Asteraceae</taxon>
        <taxon>Asteroideae</taxon>
        <taxon>Anthemideae</taxon>
        <taxon>Anthemidinae</taxon>
        <taxon>Tanacetum</taxon>
    </lineage>
</organism>
<feature type="compositionally biased region" description="Polar residues" evidence="2">
    <location>
        <begin position="116"/>
        <end position="126"/>
    </location>
</feature>
<comment type="caution">
    <text evidence="3">The sequence shown here is derived from an EMBL/GenBank/DDBJ whole genome shotgun (WGS) entry which is preliminary data.</text>
</comment>
<keyword evidence="4" id="KW-1185">Reference proteome</keyword>
<keyword evidence="1" id="KW-0175">Coiled coil</keyword>
<proteinExistence type="predicted"/>
<feature type="region of interest" description="Disordered" evidence="2">
    <location>
        <begin position="594"/>
        <end position="616"/>
    </location>
</feature>
<feature type="compositionally biased region" description="Polar residues" evidence="2">
    <location>
        <begin position="597"/>
        <end position="616"/>
    </location>
</feature>
<dbReference type="EMBL" id="BQNB010015924">
    <property type="protein sequence ID" value="GJT45702.1"/>
    <property type="molecule type" value="Genomic_DNA"/>
</dbReference>
<feature type="coiled-coil region" evidence="1">
    <location>
        <begin position="1"/>
        <end position="28"/>
    </location>
</feature>
<feature type="compositionally biased region" description="Pro residues" evidence="2">
    <location>
        <begin position="95"/>
        <end position="108"/>
    </location>
</feature>
<reference evidence="3" key="2">
    <citation type="submission" date="2022-01" db="EMBL/GenBank/DDBJ databases">
        <authorList>
            <person name="Yamashiro T."/>
            <person name="Shiraishi A."/>
            <person name="Satake H."/>
            <person name="Nakayama K."/>
        </authorList>
    </citation>
    <scope>NUCLEOTIDE SEQUENCE</scope>
</reference>
<accession>A0ABQ5E2S3</accession>
<protein>
    <submittedName>
        <fullName evidence="3">Uncharacterized protein</fullName>
    </submittedName>
</protein>
<sequence length="616" mass="70748">MADLIQNNLALEERLDKQETRMYNLENLNIPYKVSQAVDEIVTDAVDWAMQAPLRARFRDLPIVDMKEILQQRMFKDNSYKAHEAHNDLYEALQKPPPSPPPPPPPPAGASGASAQELSPSDSLMQDDSIPDEQVHLSDDEDSENLPKANSRQDWWKPLPEEERPATPEPAWTIHSSNVSDIENNWASTLVSIYETPAENSLLAKTGDMTTFLKWYCRQVNKTTLTQADFEGQAYEVVKVFYPDVIHLQFQMKECHKMLTAQIDWTNPEGDHVRIDVNRPLKGSNPTLSISKMKAASYPDFGLELLVPEQMWIDDVCTYDISAKYGISHRWLNRHKFYINRHDSLSRRKDVRTHMRILSVVGIKACSRYGYNYLSKIVLRRADFQEHTIAEKDFKNLYPSEFDDLNLLLLQGHLGHLPGLDKRMLSTTVKQWTRNLDATGYEFKHDYTIIESPRAVVFPVDNNDQKIMRFNEIYKFSDGTLTRILEALDYRVKEFKVKRLNPVKILRVLRIILEVLPEHPSDTKVLTMKMEILLEPTSNKLLWIFNSLVHSLRALSTLRRSGLRTASAAAKPCQGDSSEFYLITGREISRRGADVKNMSSSQPNSSHLIVPNQRTS</sequence>
<evidence type="ECO:0000313" key="4">
    <source>
        <dbReference type="Proteomes" id="UP001151760"/>
    </source>
</evidence>
<name>A0ABQ5E2S3_9ASTR</name>
<reference evidence="3" key="1">
    <citation type="journal article" date="2022" name="Int. J. Mol. Sci.">
        <title>Draft Genome of Tanacetum Coccineum: Genomic Comparison of Closely Related Tanacetum-Family Plants.</title>
        <authorList>
            <person name="Yamashiro T."/>
            <person name="Shiraishi A."/>
            <person name="Nakayama K."/>
            <person name="Satake H."/>
        </authorList>
    </citation>
    <scope>NUCLEOTIDE SEQUENCE</scope>
</reference>
<evidence type="ECO:0000256" key="1">
    <source>
        <dbReference type="SAM" id="Coils"/>
    </source>
</evidence>
<evidence type="ECO:0000256" key="2">
    <source>
        <dbReference type="SAM" id="MobiDB-lite"/>
    </source>
</evidence>
<gene>
    <name evidence="3" type="ORF">Tco_0954417</name>
</gene>
<dbReference type="Proteomes" id="UP001151760">
    <property type="component" value="Unassembled WGS sequence"/>
</dbReference>